<keyword evidence="4" id="KW-0378">Hydrolase</keyword>
<keyword evidence="3" id="KW-0479">Metal-binding</keyword>
<dbReference type="PANTHER" id="PTHR43758">
    <property type="entry name" value="7,8-DIHYDRO-8-OXOGUANINE TRIPHOSPHATASE"/>
    <property type="match status" value="1"/>
</dbReference>
<dbReference type="Gene3D" id="3.90.79.10">
    <property type="entry name" value="Nucleoside Triphosphate Pyrophosphohydrolase"/>
    <property type="match status" value="1"/>
</dbReference>
<evidence type="ECO:0000313" key="8">
    <source>
        <dbReference type="Proteomes" id="UP000181992"/>
    </source>
</evidence>
<proteinExistence type="inferred from homology"/>
<evidence type="ECO:0000256" key="1">
    <source>
        <dbReference type="ARBA" id="ARBA00001946"/>
    </source>
</evidence>
<evidence type="ECO:0000256" key="3">
    <source>
        <dbReference type="ARBA" id="ARBA00022723"/>
    </source>
</evidence>
<comment type="cofactor">
    <cofactor evidence="1">
        <name>Mg(2+)</name>
        <dbReference type="ChEBI" id="CHEBI:18420"/>
    </cofactor>
</comment>
<evidence type="ECO:0000259" key="6">
    <source>
        <dbReference type="Pfam" id="PF00293"/>
    </source>
</evidence>
<dbReference type="InterPro" id="IPR000086">
    <property type="entry name" value="NUDIX_hydrolase_dom"/>
</dbReference>
<protein>
    <recommendedName>
        <fullName evidence="6">Nudix hydrolase domain-containing protein</fullName>
    </recommendedName>
</protein>
<dbReference type="GO" id="GO:0046872">
    <property type="term" value="F:metal ion binding"/>
    <property type="evidence" value="ECO:0007669"/>
    <property type="project" value="UniProtKB-KW"/>
</dbReference>
<dbReference type="SUPFAM" id="SSF55811">
    <property type="entry name" value="Nudix"/>
    <property type="match status" value="1"/>
</dbReference>
<dbReference type="InterPro" id="IPR015797">
    <property type="entry name" value="NUDIX_hydrolase-like_dom_sf"/>
</dbReference>
<dbReference type="GO" id="GO:0005737">
    <property type="term" value="C:cytoplasm"/>
    <property type="evidence" value="ECO:0007669"/>
    <property type="project" value="TreeGrafter"/>
</dbReference>
<dbReference type="EMBL" id="MNVN01000015">
    <property type="protein sequence ID" value="OIO30709.1"/>
    <property type="molecule type" value="Genomic_DNA"/>
</dbReference>
<evidence type="ECO:0000256" key="5">
    <source>
        <dbReference type="ARBA" id="ARBA00022842"/>
    </source>
</evidence>
<evidence type="ECO:0000313" key="7">
    <source>
        <dbReference type="EMBL" id="OIO30709.1"/>
    </source>
</evidence>
<comment type="similarity">
    <text evidence="2">Belongs to the Nudix hydrolase family.</text>
</comment>
<evidence type="ECO:0000256" key="2">
    <source>
        <dbReference type="ARBA" id="ARBA00005582"/>
    </source>
</evidence>
<evidence type="ECO:0000256" key="4">
    <source>
        <dbReference type="ARBA" id="ARBA00022801"/>
    </source>
</evidence>
<dbReference type="GO" id="GO:0008413">
    <property type="term" value="F:8-oxo-7,8-dihydroguanosine triphosphate pyrophosphatase activity"/>
    <property type="evidence" value="ECO:0007669"/>
    <property type="project" value="TreeGrafter"/>
</dbReference>
<organism evidence="7 8">
    <name type="scientific">Candidatus Nomurabacteria bacterium CG1_02_43_90</name>
    <dbReference type="NCBI Taxonomy" id="1805281"/>
    <lineage>
        <taxon>Bacteria</taxon>
        <taxon>Candidatus Nomuraibacteriota</taxon>
    </lineage>
</organism>
<dbReference type="AlphaFoldDB" id="A0A1J4V7F7"/>
<keyword evidence="5" id="KW-0460">Magnesium</keyword>
<dbReference type="Pfam" id="PF00293">
    <property type="entry name" value="NUDIX"/>
    <property type="match status" value="1"/>
</dbReference>
<name>A0A1J4V7F7_9BACT</name>
<feature type="domain" description="Nudix hydrolase" evidence="6">
    <location>
        <begin position="6"/>
        <end position="83"/>
    </location>
</feature>
<accession>A0A1J4V7F7</accession>
<dbReference type="GO" id="GO:0042262">
    <property type="term" value="P:DNA protection"/>
    <property type="evidence" value="ECO:0007669"/>
    <property type="project" value="TreeGrafter"/>
</dbReference>
<dbReference type="Proteomes" id="UP000181992">
    <property type="component" value="Unassembled WGS sequence"/>
</dbReference>
<comment type="caution">
    <text evidence="7">The sequence shown here is derived from an EMBL/GenBank/DDBJ whole genome shotgun (WGS) entry which is preliminary data.</text>
</comment>
<sequence length="94" mass="10504">MNKTVLATVVFLQDKKGRFCLAPKKQNVHKEGAELKDTKKWNGYGGKQNQGETILETAIRELKDESGVVGKQEDLDLVARISFFGQETKVVNPI</sequence>
<reference evidence="7 8" key="1">
    <citation type="journal article" date="2016" name="Environ. Microbiol.">
        <title>Genomic resolution of a cold subsurface aquifer community provides metabolic insights for novel microbes adapted to high CO concentrations.</title>
        <authorList>
            <person name="Probst A.J."/>
            <person name="Castelle C.J."/>
            <person name="Singh A."/>
            <person name="Brown C.T."/>
            <person name="Anantharaman K."/>
            <person name="Sharon I."/>
            <person name="Hug L.A."/>
            <person name="Burstein D."/>
            <person name="Emerson J.B."/>
            <person name="Thomas B.C."/>
            <person name="Banfield J.F."/>
        </authorList>
    </citation>
    <scope>NUCLEOTIDE SEQUENCE [LARGE SCALE GENOMIC DNA]</scope>
    <source>
        <strain evidence="7">CG1_02_43_90</strain>
    </source>
</reference>
<dbReference type="PANTHER" id="PTHR43758:SF2">
    <property type="entry name" value="OXIDIZED PURINE NUCLEOSIDE TRIPHOSPHATE HYDROLASE"/>
    <property type="match status" value="1"/>
</dbReference>
<dbReference type="STRING" id="1805281.AUJ77_02785"/>
<gene>
    <name evidence="7" type="ORF">AUJ77_02785</name>
</gene>